<organism evidence="1">
    <name type="scientific">Rhizophora mucronata</name>
    <name type="common">Asiatic mangrove</name>
    <dbReference type="NCBI Taxonomy" id="61149"/>
    <lineage>
        <taxon>Eukaryota</taxon>
        <taxon>Viridiplantae</taxon>
        <taxon>Streptophyta</taxon>
        <taxon>Embryophyta</taxon>
        <taxon>Tracheophyta</taxon>
        <taxon>Spermatophyta</taxon>
        <taxon>Magnoliopsida</taxon>
        <taxon>eudicotyledons</taxon>
        <taxon>Gunneridae</taxon>
        <taxon>Pentapetalae</taxon>
        <taxon>rosids</taxon>
        <taxon>fabids</taxon>
        <taxon>Malpighiales</taxon>
        <taxon>Rhizophoraceae</taxon>
        <taxon>Rhizophora</taxon>
    </lineage>
</organism>
<name>A0A2P2NDW5_RHIMU</name>
<protein>
    <submittedName>
        <fullName evidence="1">Uncharacterized protein</fullName>
    </submittedName>
</protein>
<reference evidence="1" key="1">
    <citation type="submission" date="2018-02" db="EMBL/GenBank/DDBJ databases">
        <title>Rhizophora mucronata_Transcriptome.</title>
        <authorList>
            <person name="Meera S.P."/>
            <person name="Sreeshan A."/>
            <person name="Augustine A."/>
        </authorList>
    </citation>
    <scope>NUCLEOTIDE SEQUENCE</scope>
    <source>
        <tissue evidence="1">Leaf</tissue>
    </source>
</reference>
<accession>A0A2P2NDW5</accession>
<dbReference type="EMBL" id="GGEC01060181">
    <property type="protein sequence ID" value="MBX40665.1"/>
    <property type="molecule type" value="Transcribed_RNA"/>
</dbReference>
<dbReference type="AlphaFoldDB" id="A0A2P2NDW5"/>
<sequence>MVSNISTVRISNSVVILIVIGQVQLVT</sequence>
<proteinExistence type="predicted"/>
<evidence type="ECO:0000313" key="1">
    <source>
        <dbReference type="EMBL" id="MBX40665.1"/>
    </source>
</evidence>